<evidence type="ECO:0000256" key="1">
    <source>
        <dbReference type="SAM" id="Phobius"/>
    </source>
</evidence>
<accession>A0ABP2Z1D6</accession>
<dbReference type="EMBL" id="AXZL01000072">
    <property type="protein sequence ID" value="ESE40353.1"/>
    <property type="molecule type" value="Genomic_DNA"/>
</dbReference>
<keyword evidence="1" id="KW-0472">Membrane</keyword>
<evidence type="ECO:0000313" key="2">
    <source>
        <dbReference type="EMBL" id="ESE40353.1"/>
    </source>
</evidence>
<dbReference type="Gene3D" id="1.20.120.20">
    <property type="entry name" value="Apolipoprotein"/>
    <property type="match status" value="1"/>
</dbReference>
<comment type="caution">
    <text evidence="2">The sequence shown here is derived from an EMBL/GenBank/DDBJ whole genome shotgun (WGS) entry which is preliminary data.</text>
</comment>
<evidence type="ECO:0008006" key="4">
    <source>
        <dbReference type="Google" id="ProtNLM"/>
    </source>
</evidence>
<dbReference type="RefSeq" id="WP_023268027.1">
    <property type="nucleotide sequence ID" value="NZ_AXZL01000072.1"/>
</dbReference>
<gene>
    <name evidence="2" type="ORF">SHD_3105</name>
</gene>
<keyword evidence="3" id="KW-1185">Reference proteome</keyword>
<organism evidence="2 3">
    <name type="scientific">Shewanella decolorationis S12</name>
    <dbReference type="NCBI Taxonomy" id="1353536"/>
    <lineage>
        <taxon>Bacteria</taxon>
        <taxon>Pseudomonadati</taxon>
        <taxon>Pseudomonadota</taxon>
        <taxon>Gammaproteobacteria</taxon>
        <taxon>Alteromonadales</taxon>
        <taxon>Shewanellaceae</taxon>
        <taxon>Shewanella</taxon>
    </lineage>
</organism>
<sequence>MNFDAVLNFLIPDLSDPLQVTFLFLILFMMSFTIISAHVIAKPKSWEVKWNRGTPNKPSDNIEIEHGSVTDLWNAVATAPEKLVELMPSLLLVVGLLGTFLGLGMALNHASNILGQPNALDATGAADSMQHLLGLLNGLGTKFKTSTWGITGFIFLKIWSEFARFDEKRLNWVISKVKVELEKRKQQNLDLSSEKQAALFSTIAIASRNITEVLSAEFNQLRAQHKVQHEQGLHSLEQFSTHLREDIEALKLSGQVAIQEGLQKFNDEFSHSHSQTRKIIESSLKRVELAVEHVCIATKEVKESVKLVHVESQATNIAMHDFTHNTQKVVENMSEAAQHMASGANQVGIAANELVGAIDSFQAQFTEVLDNVRNDLGQAINDMSLQASETLERGSSQLGSATREISTALSVLSSDVKQTMGDVKDSIGEALKIQQKAANEFTVSSSTLNENIEMATQNSEKVSNKIQEGLKAISDSNQKMRSIGDSLKKNELHLQEVICNLSNLPTALAPLVELSAHQDLLRTELVQFRQDFISSNESQDKNSLKLESAVNGAIERSDTIIQSLLALPELIRLLNTSPHSQQLLLALSPLPEITINQQALLSEIQKVREVLEAGNGPLESEVA</sequence>
<feature type="transmembrane region" description="Helical" evidence="1">
    <location>
        <begin position="90"/>
        <end position="107"/>
    </location>
</feature>
<reference evidence="2 3" key="1">
    <citation type="journal article" date="2013" name="Genome Announc.">
        <title>Draft Genome Sequence of Shewanella decolorationis S12, a Dye-Degrading Bacterium Isolated from a Wastewater Treatment Plant.</title>
        <authorList>
            <person name="Xu M."/>
            <person name="Fang Y."/>
            <person name="Liu J."/>
            <person name="Chen X."/>
            <person name="Sun G."/>
            <person name="Guo J."/>
            <person name="Hua Z."/>
            <person name="Tu Q."/>
            <person name="Wu L."/>
            <person name="Zhou J."/>
            <person name="Liu X."/>
        </authorList>
    </citation>
    <scope>NUCLEOTIDE SEQUENCE [LARGE SCALE GENOMIC DNA]</scope>
    <source>
        <strain evidence="2 3">S12</strain>
    </source>
</reference>
<keyword evidence="1" id="KW-0812">Transmembrane</keyword>
<feature type="transmembrane region" description="Helical" evidence="1">
    <location>
        <begin position="20"/>
        <end position="41"/>
    </location>
</feature>
<protein>
    <recommendedName>
        <fullName evidence="4">Methyl-accepting chemotaxis protein</fullName>
    </recommendedName>
</protein>
<proteinExistence type="predicted"/>
<name>A0ABP2Z1D6_9GAMM</name>
<keyword evidence="1" id="KW-1133">Transmembrane helix</keyword>
<evidence type="ECO:0000313" key="3">
    <source>
        <dbReference type="Proteomes" id="UP000017548"/>
    </source>
</evidence>
<dbReference type="Proteomes" id="UP000017548">
    <property type="component" value="Unassembled WGS sequence"/>
</dbReference>